<keyword evidence="2" id="KW-0456">Lyase</keyword>
<organism evidence="3 4">
    <name type="scientific">Paraburkholderia panacisoli</name>
    <dbReference type="NCBI Taxonomy" id="2603818"/>
    <lineage>
        <taxon>Bacteria</taxon>
        <taxon>Pseudomonadati</taxon>
        <taxon>Pseudomonadota</taxon>
        <taxon>Betaproteobacteria</taxon>
        <taxon>Burkholderiales</taxon>
        <taxon>Burkholderiaceae</taxon>
        <taxon>Paraburkholderia</taxon>
    </lineage>
</organism>
<evidence type="ECO:0000256" key="2">
    <source>
        <dbReference type="ARBA" id="ARBA00023239"/>
    </source>
</evidence>
<dbReference type="CDD" id="cd06661">
    <property type="entry name" value="GGCT_like"/>
    <property type="match status" value="1"/>
</dbReference>
<dbReference type="InterPro" id="IPR006840">
    <property type="entry name" value="ChaC"/>
</dbReference>
<dbReference type="SUPFAM" id="SSF110857">
    <property type="entry name" value="Gamma-glutamyl cyclotransferase-like"/>
    <property type="match status" value="1"/>
</dbReference>
<dbReference type="GO" id="GO:0016740">
    <property type="term" value="F:transferase activity"/>
    <property type="evidence" value="ECO:0007669"/>
    <property type="project" value="UniProtKB-KW"/>
</dbReference>
<evidence type="ECO:0000313" key="3">
    <source>
        <dbReference type="EMBL" id="KAA0997638.1"/>
    </source>
</evidence>
<dbReference type="EMBL" id="VTUZ01000078">
    <property type="protein sequence ID" value="KAA0997638.1"/>
    <property type="molecule type" value="Genomic_DNA"/>
</dbReference>
<evidence type="ECO:0000313" key="4">
    <source>
        <dbReference type="Proteomes" id="UP000325273"/>
    </source>
</evidence>
<name>A0A5B0G4K6_9BURK</name>
<dbReference type="InterPro" id="IPR013024">
    <property type="entry name" value="GGCT-like"/>
</dbReference>
<gene>
    <name evidence="3" type="ORF">FVF58_48330</name>
</gene>
<keyword evidence="3" id="KW-0808">Transferase</keyword>
<proteinExistence type="predicted"/>
<dbReference type="PANTHER" id="PTHR12192:SF2">
    <property type="entry name" value="GLUTATHIONE-SPECIFIC GAMMA-GLUTAMYLCYCLOTRANSFERASE 2"/>
    <property type="match status" value="1"/>
</dbReference>
<comment type="caution">
    <text evidence="3">The sequence shown here is derived from an EMBL/GenBank/DDBJ whole genome shotgun (WGS) entry which is preliminary data.</text>
</comment>
<dbReference type="Pfam" id="PF04752">
    <property type="entry name" value="ChaC"/>
    <property type="match status" value="1"/>
</dbReference>
<keyword evidence="4" id="KW-1185">Reference proteome</keyword>
<dbReference type="PANTHER" id="PTHR12192">
    <property type="entry name" value="CATION TRANSPORT PROTEIN CHAC-RELATED"/>
    <property type="match status" value="1"/>
</dbReference>
<dbReference type="AlphaFoldDB" id="A0A5B0G4K6"/>
<reference evidence="3 4" key="1">
    <citation type="submission" date="2019-08" db="EMBL/GenBank/DDBJ databases">
        <title>Paraburkholderia sp. DCY113.</title>
        <authorList>
            <person name="Kang J."/>
        </authorList>
    </citation>
    <scope>NUCLEOTIDE SEQUENCE [LARGE SCALE GENOMIC DNA]</scope>
    <source>
        <strain evidence="3 4">DCY113</strain>
    </source>
</reference>
<sequence length="230" mass="26004">MLTRESISTGRYLEWFRDVPREMLWTRDRIEESLRATMRLRPDTADVWLFAYGSLIWNPLLYVSDSIPAELHGWHRSFCLRLIAGRGSAMTPGRMLSLEPGGKTAGLALRLHAADLEEELRLLWRREMLTGAYVPTWVQLKLHDERHVWAIAFVADPAHRLYEADASVGSVARLVAHASGPLGTNVDYVFRLEHALQRHGLSDAYVDGVVSAMQRHDIAVIPPEGQPSSK</sequence>
<evidence type="ECO:0000256" key="1">
    <source>
        <dbReference type="ARBA" id="ARBA00012344"/>
    </source>
</evidence>
<dbReference type="RefSeq" id="WP_149676578.1">
    <property type="nucleotide sequence ID" value="NZ_VTUZ01000078.1"/>
</dbReference>
<dbReference type="InterPro" id="IPR036568">
    <property type="entry name" value="GGCT-like_sf"/>
</dbReference>
<dbReference type="Proteomes" id="UP000325273">
    <property type="component" value="Unassembled WGS sequence"/>
</dbReference>
<dbReference type="GO" id="GO:0006751">
    <property type="term" value="P:glutathione catabolic process"/>
    <property type="evidence" value="ECO:0007669"/>
    <property type="project" value="InterPro"/>
</dbReference>
<dbReference type="EC" id="4.3.2.7" evidence="1"/>
<protein>
    <recommendedName>
        <fullName evidence="1">glutathione-specific gamma-glutamylcyclotransferase</fullName>
        <ecNumber evidence="1">4.3.2.7</ecNumber>
    </recommendedName>
</protein>
<dbReference type="Gene3D" id="3.10.490.10">
    <property type="entry name" value="Gamma-glutamyl cyclotransferase-like"/>
    <property type="match status" value="1"/>
</dbReference>
<dbReference type="GO" id="GO:0061928">
    <property type="term" value="F:glutathione specific gamma-glutamylcyclotransferase activity"/>
    <property type="evidence" value="ECO:0007669"/>
    <property type="project" value="UniProtKB-EC"/>
</dbReference>
<accession>A0A5B0G4K6</accession>
<dbReference type="GO" id="GO:0005737">
    <property type="term" value="C:cytoplasm"/>
    <property type="evidence" value="ECO:0007669"/>
    <property type="project" value="TreeGrafter"/>
</dbReference>